<feature type="region of interest" description="Disordered" evidence="4">
    <location>
        <begin position="228"/>
        <end position="248"/>
    </location>
</feature>
<keyword evidence="2" id="KW-0560">Oxidoreductase</keyword>
<dbReference type="PANTHER" id="PTHR44196">
    <property type="entry name" value="DEHYDROGENASE/REDUCTASE SDR FAMILY MEMBER 7B"/>
    <property type="match status" value="1"/>
</dbReference>
<evidence type="ECO:0000256" key="1">
    <source>
        <dbReference type="ARBA" id="ARBA00006484"/>
    </source>
</evidence>
<dbReference type="Proteomes" id="UP000783863">
    <property type="component" value="Unassembled WGS sequence"/>
</dbReference>
<evidence type="ECO:0000313" key="7">
    <source>
        <dbReference type="Proteomes" id="UP000783863"/>
    </source>
</evidence>
<organism evidence="6 7">
    <name type="scientific">Haloarcula salinisoli</name>
    <dbReference type="NCBI Taxonomy" id="2487746"/>
    <lineage>
        <taxon>Archaea</taxon>
        <taxon>Methanobacteriati</taxon>
        <taxon>Methanobacteriota</taxon>
        <taxon>Stenosarchaea group</taxon>
        <taxon>Halobacteria</taxon>
        <taxon>Halobacteriales</taxon>
        <taxon>Haloarculaceae</taxon>
        <taxon>Haloarcula</taxon>
    </lineage>
</organism>
<dbReference type="RefSeq" id="WP_220589646.1">
    <property type="nucleotide sequence ID" value="NZ_RKLQ01000003.1"/>
</dbReference>
<comment type="similarity">
    <text evidence="1 3">Belongs to the short-chain dehydrogenases/reductases (SDR) family.</text>
</comment>
<dbReference type="AlphaFoldDB" id="A0A8J8C9J6"/>
<evidence type="ECO:0000256" key="4">
    <source>
        <dbReference type="SAM" id="MobiDB-lite"/>
    </source>
</evidence>
<name>A0A8J8C9J6_9EURY</name>
<dbReference type="PRINTS" id="PR00080">
    <property type="entry name" value="SDRFAMILY"/>
</dbReference>
<proteinExistence type="inferred from homology"/>
<sequence>MSDPDPLLITGASSGIGRSLAKRFAGEYHVIGVARRIERMTDEYADEPWVTPYELDLSDAAAVSETLAELQAEFGTISHLINNAGVNRGDTLLDADERDLRLSMEVNAFAPVQILQALLPGMRERDFGRVINVTSGAPLNCPPGAGAYSASKAALNTYTRTAAAENDDRDIKINLMSPGPCRTEMAPDAPLPPSACHSTAEYLLDLDAEGPTGEFFWLEHRVPLTPDLSGTEWEAGEPGPNLEPIDAQ</sequence>
<dbReference type="PROSITE" id="PS00061">
    <property type="entry name" value="ADH_SHORT"/>
    <property type="match status" value="1"/>
</dbReference>
<dbReference type="EMBL" id="RKLQ01000003">
    <property type="protein sequence ID" value="MBX0305412.1"/>
    <property type="molecule type" value="Genomic_DNA"/>
</dbReference>
<dbReference type="InterPro" id="IPR002347">
    <property type="entry name" value="SDR_fam"/>
</dbReference>
<dbReference type="GO" id="GO:0016491">
    <property type="term" value="F:oxidoreductase activity"/>
    <property type="evidence" value="ECO:0007669"/>
    <property type="project" value="UniProtKB-KW"/>
</dbReference>
<evidence type="ECO:0000256" key="2">
    <source>
        <dbReference type="ARBA" id="ARBA00023002"/>
    </source>
</evidence>
<dbReference type="SMART" id="SM00822">
    <property type="entry name" value="PKS_KR"/>
    <property type="match status" value="1"/>
</dbReference>
<dbReference type="Pfam" id="PF00106">
    <property type="entry name" value="adh_short"/>
    <property type="match status" value="1"/>
</dbReference>
<dbReference type="Gene3D" id="3.40.50.720">
    <property type="entry name" value="NAD(P)-binding Rossmann-like Domain"/>
    <property type="match status" value="1"/>
</dbReference>
<dbReference type="InterPro" id="IPR057326">
    <property type="entry name" value="KR_dom"/>
</dbReference>
<gene>
    <name evidence="6" type="ORF">EGD98_17265</name>
</gene>
<dbReference type="GO" id="GO:0016020">
    <property type="term" value="C:membrane"/>
    <property type="evidence" value="ECO:0007669"/>
    <property type="project" value="TreeGrafter"/>
</dbReference>
<protein>
    <submittedName>
        <fullName evidence="6">SDR family oxidoreductase</fullName>
    </submittedName>
</protein>
<dbReference type="InterPro" id="IPR036291">
    <property type="entry name" value="NAD(P)-bd_dom_sf"/>
</dbReference>
<dbReference type="SUPFAM" id="SSF51735">
    <property type="entry name" value="NAD(P)-binding Rossmann-fold domains"/>
    <property type="match status" value="1"/>
</dbReference>
<evidence type="ECO:0000313" key="6">
    <source>
        <dbReference type="EMBL" id="MBX0305412.1"/>
    </source>
</evidence>
<dbReference type="PANTHER" id="PTHR44196:SF1">
    <property type="entry name" value="DEHYDROGENASE_REDUCTASE SDR FAMILY MEMBER 7B"/>
    <property type="match status" value="1"/>
</dbReference>
<dbReference type="CDD" id="cd05233">
    <property type="entry name" value="SDR_c"/>
    <property type="match status" value="1"/>
</dbReference>
<keyword evidence="7" id="KW-1185">Reference proteome</keyword>
<evidence type="ECO:0000256" key="3">
    <source>
        <dbReference type="RuleBase" id="RU000363"/>
    </source>
</evidence>
<feature type="domain" description="Ketoreductase" evidence="5">
    <location>
        <begin position="5"/>
        <end position="170"/>
    </location>
</feature>
<accession>A0A8J8C9J6</accession>
<reference evidence="6" key="1">
    <citation type="submission" date="2021-06" db="EMBL/GenBank/DDBJ databases">
        <title>Halomicroarcula sp. F24A a new haloarchaeum isolated from saline soil.</title>
        <authorList>
            <person name="Duran-Viseras A."/>
            <person name="Sanchez-Porro C."/>
            <person name="Ventosa A."/>
        </authorList>
    </citation>
    <scope>NUCLEOTIDE SEQUENCE</scope>
    <source>
        <strain evidence="6">F24A</strain>
    </source>
</reference>
<dbReference type="InterPro" id="IPR020904">
    <property type="entry name" value="Sc_DH/Rdtase_CS"/>
</dbReference>
<comment type="caution">
    <text evidence="6">The sequence shown here is derived from an EMBL/GenBank/DDBJ whole genome shotgun (WGS) entry which is preliminary data.</text>
</comment>
<dbReference type="PRINTS" id="PR00081">
    <property type="entry name" value="GDHRDH"/>
</dbReference>
<evidence type="ECO:0000259" key="5">
    <source>
        <dbReference type="SMART" id="SM00822"/>
    </source>
</evidence>